<keyword evidence="1" id="KW-0472">Membrane</keyword>
<dbReference type="SUPFAM" id="SSF56925">
    <property type="entry name" value="OMPA-like"/>
    <property type="match status" value="1"/>
</dbReference>
<dbReference type="OrthoDB" id="5297282at2"/>
<comment type="subunit">
    <text evidence="1">Homodimer.</text>
</comment>
<dbReference type="Gene3D" id="2.40.160.20">
    <property type="match status" value="1"/>
</dbReference>
<keyword evidence="5" id="KW-1185">Reference proteome</keyword>
<evidence type="ECO:0000256" key="1">
    <source>
        <dbReference type="PIRNR" id="PIRNR029681"/>
    </source>
</evidence>
<proteinExistence type="inferred from homology"/>
<comment type="caution">
    <text evidence="4">The sequence shown here is derived from an EMBL/GenBank/DDBJ whole genome shotgun (WGS) entry which is preliminary data.</text>
</comment>
<accession>A0A4S4AUF0</accession>
<evidence type="ECO:0000313" key="4">
    <source>
        <dbReference type="EMBL" id="THF62215.1"/>
    </source>
</evidence>
<feature type="active site" description="Charge relay system" evidence="2">
    <location>
        <position position="210"/>
    </location>
</feature>
<feature type="site" description="Critical for activity" evidence="3">
    <location>
        <position position="199"/>
    </location>
</feature>
<keyword evidence="1" id="KW-0998">Cell outer membrane</keyword>
<dbReference type="GO" id="GO:0009279">
    <property type="term" value="C:cell outer membrane"/>
    <property type="evidence" value="ECO:0007669"/>
    <property type="project" value="UniProtKB-SubCell"/>
</dbReference>
<reference evidence="4 5" key="1">
    <citation type="submission" date="2019-04" db="EMBL/GenBank/DDBJ databases">
        <title>Azoarcus rhizosphaerae sp. nov. isolated from rhizosphere of Ficus religiosa.</title>
        <authorList>
            <person name="Lin S.-Y."/>
            <person name="Hameed A."/>
            <person name="Hsu Y.-H."/>
            <person name="Young C.-C."/>
        </authorList>
    </citation>
    <scope>NUCLEOTIDE SEQUENCE [LARGE SCALE GENOMIC DNA]</scope>
    <source>
        <strain evidence="4 5">CC-YHH848</strain>
    </source>
</reference>
<name>A0A4S4AUF0_9RHOO</name>
<protein>
    <recommendedName>
        <fullName evidence="1">Lipid A deacylase</fullName>
        <ecNumber evidence="1">3.1.1.77</ecNumber>
    </recommendedName>
    <alternativeName>
        <fullName evidence="1">LPS 3-O-deacylase</fullName>
    </alternativeName>
    <alternativeName>
        <fullName evidence="1">Outer membrane enzyme</fullName>
    </alternativeName>
</protein>
<comment type="subcellular location">
    <subcellularLocation>
        <location evidence="1">Cell outer membrane</location>
        <topology evidence="1">Multi-pass membrane protein</topology>
    </subcellularLocation>
</comment>
<gene>
    <name evidence="4" type="ORF">E6O51_08675</name>
</gene>
<comment type="catalytic activity">
    <reaction evidence="1">
        <text>a 3-(acyloxy)acyl derivative of bacterial toxin + H2O = a 3-hydroxyacyl derivative of bacterial toxin + a fatty acid + H(+)</text>
        <dbReference type="Rhea" id="RHEA:12032"/>
        <dbReference type="ChEBI" id="CHEBI:15377"/>
        <dbReference type="ChEBI" id="CHEBI:15378"/>
        <dbReference type="ChEBI" id="CHEBI:28868"/>
        <dbReference type="ChEBI" id="CHEBI:136853"/>
        <dbReference type="ChEBI" id="CHEBI:140675"/>
        <dbReference type="EC" id="3.1.1.77"/>
    </reaction>
</comment>
<dbReference type="Pfam" id="PF09411">
    <property type="entry name" value="PagL"/>
    <property type="match status" value="1"/>
</dbReference>
<evidence type="ECO:0000256" key="2">
    <source>
        <dbReference type="PIRSR" id="PIRSR029681-1"/>
    </source>
</evidence>
<dbReference type="AlphaFoldDB" id="A0A4S4AUF0"/>
<comment type="function">
    <text evidence="1">Has lipid A 3-O-deacylase activity. Hydrolyzes the ester bond at the 3 position of lipid A, a bioactive component of lipopolysaccharide (LPS), thereby releasing the primary fatty acyl moiety.</text>
</comment>
<dbReference type="InterPro" id="IPR011250">
    <property type="entry name" value="OMP/PagP_B-barrel"/>
</dbReference>
<dbReference type="Proteomes" id="UP000307956">
    <property type="component" value="Unassembled WGS sequence"/>
</dbReference>
<dbReference type="EC" id="3.1.1.77" evidence="1"/>
<feature type="active site" description="Charge relay system" evidence="2">
    <location>
        <position position="198"/>
    </location>
</feature>
<comment type="similarity">
    <text evidence="1">Belongs to the PagL family.</text>
</comment>
<evidence type="ECO:0000313" key="5">
    <source>
        <dbReference type="Proteomes" id="UP000307956"/>
    </source>
</evidence>
<evidence type="ECO:0000256" key="3">
    <source>
        <dbReference type="PIRSR" id="PIRSR029681-2"/>
    </source>
</evidence>
<dbReference type="EMBL" id="SSOD01000005">
    <property type="protein sequence ID" value="THF62215.1"/>
    <property type="molecule type" value="Genomic_DNA"/>
</dbReference>
<feature type="active site" description="Charge relay system" evidence="2">
    <location>
        <position position="196"/>
    </location>
</feature>
<sequence>MPTVGATLHGPRRHAYRQYHQYQHRRSPLPMNTPRKTSRTFAAPFCRVLLAAAVAACTLPAAAQDGPELVLKHGRVGGGGYQRTGLGLRLGSVWENDWGGWHLSLRPEFELSRFSYDGSRGRPDDRLTQGGAIGLLRAYRGNGGTRPYGEVGLGVAMFSGDRLGSKDISTHFQFSQHLGAGLEFSGRWNLGLQYSHYSNGDIEKPNDGMDVYQVLFGVRF</sequence>
<organism evidence="4 5">
    <name type="scientific">Pseudothauera rhizosphaerae</name>
    <dbReference type="NCBI Taxonomy" id="2565932"/>
    <lineage>
        <taxon>Bacteria</taxon>
        <taxon>Pseudomonadati</taxon>
        <taxon>Pseudomonadota</taxon>
        <taxon>Betaproteobacteria</taxon>
        <taxon>Rhodocyclales</taxon>
        <taxon>Zoogloeaceae</taxon>
        <taxon>Pseudothauera</taxon>
    </lineage>
</organism>
<dbReference type="InterPro" id="IPR018550">
    <property type="entry name" value="Lipid-A_deacylase-rel"/>
</dbReference>
<keyword evidence="1 4" id="KW-0378">Hydrolase</keyword>
<dbReference type="PIRSF" id="PIRSF029681">
    <property type="entry name" value="PagL"/>
    <property type="match status" value="1"/>
</dbReference>
<dbReference type="GO" id="GO:0050528">
    <property type="term" value="F:acyloxyacyl hydrolase activity"/>
    <property type="evidence" value="ECO:0007669"/>
    <property type="project" value="UniProtKB-EC"/>
</dbReference>